<dbReference type="STRING" id="330214.NIDE0996"/>
<dbReference type="Pfam" id="PF05768">
    <property type="entry name" value="Glrx-like"/>
    <property type="match status" value="1"/>
</dbReference>
<name>D8PBZ9_9BACT</name>
<dbReference type="HOGENOM" id="CLU_2536355_0_0_0"/>
<dbReference type="Proteomes" id="UP000001660">
    <property type="component" value="Chromosome"/>
</dbReference>
<dbReference type="EMBL" id="FP929003">
    <property type="protein sequence ID" value="CBK40758.1"/>
    <property type="molecule type" value="Genomic_DNA"/>
</dbReference>
<organism evidence="1 2">
    <name type="scientific">Nitrospira defluvii</name>
    <dbReference type="NCBI Taxonomy" id="330214"/>
    <lineage>
        <taxon>Bacteria</taxon>
        <taxon>Pseudomonadati</taxon>
        <taxon>Nitrospirota</taxon>
        <taxon>Nitrospiria</taxon>
        <taxon>Nitrospirales</taxon>
        <taxon>Nitrospiraceae</taxon>
        <taxon>Nitrospira</taxon>
    </lineage>
</organism>
<accession>D8PBZ9</accession>
<dbReference type="Gene3D" id="3.40.30.10">
    <property type="entry name" value="Glutaredoxin"/>
    <property type="match status" value="1"/>
</dbReference>
<protein>
    <recommendedName>
        <fullName evidence="3">Thioredoxin family protein</fullName>
    </recommendedName>
</protein>
<evidence type="ECO:0000313" key="1">
    <source>
        <dbReference type="EMBL" id="CBK40758.1"/>
    </source>
</evidence>
<evidence type="ECO:0000313" key="2">
    <source>
        <dbReference type="Proteomes" id="UP000001660"/>
    </source>
</evidence>
<dbReference type="AlphaFoldDB" id="D8PBZ9"/>
<reference evidence="1 2" key="1">
    <citation type="journal article" date="2010" name="Proc. Natl. Acad. Sci. U.S.A.">
        <title>A Nitrospira metagenome illuminates the physiology and evolution of globally important nitrite-oxidizing bacteria.</title>
        <authorList>
            <person name="Lucker S."/>
            <person name="Wagner M."/>
            <person name="Maixner F."/>
            <person name="Pelletier E."/>
            <person name="Koch H."/>
            <person name="Vacherie B."/>
            <person name="Rattei T."/>
            <person name="Sinninghe Damste J."/>
            <person name="Spieck E."/>
            <person name="Le Paslier D."/>
            <person name="Daims H."/>
        </authorList>
    </citation>
    <scope>NUCLEOTIDE SEQUENCE [LARGE SCALE GENOMIC DNA]</scope>
</reference>
<gene>
    <name evidence="1" type="ORF">NIDE0996</name>
</gene>
<keyword evidence="2" id="KW-1185">Reference proteome</keyword>
<sequence length="83" mass="9658">MVTRLARQVQQDLPFELITVDIESNEHLRQQYSDRVPVLLINDREMFSGKVTGGELREAIKKARWRNPISRILSRVKLALTRG</sequence>
<evidence type="ECO:0008006" key="3">
    <source>
        <dbReference type="Google" id="ProtNLM"/>
    </source>
</evidence>
<dbReference type="InterPro" id="IPR008554">
    <property type="entry name" value="Glutaredoxin-like"/>
</dbReference>
<proteinExistence type="predicted"/>
<dbReference type="InterPro" id="IPR036249">
    <property type="entry name" value="Thioredoxin-like_sf"/>
</dbReference>
<dbReference type="SUPFAM" id="SSF52833">
    <property type="entry name" value="Thioredoxin-like"/>
    <property type="match status" value="1"/>
</dbReference>
<dbReference type="KEGG" id="nde:NIDE0996"/>